<comment type="caution">
    <text evidence="2">The sequence shown here is derived from an EMBL/GenBank/DDBJ whole genome shotgun (WGS) entry which is preliminary data.</text>
</comment>
<feature type="compositionally biased region" description="Basic and acidic residues" evidence="1">
    <location>
        <begin position="59"/>
        <end position="80"/>
    </location>
</feature>
<evidence type="ECO:0000256" key="1">
    <source>
        <dbReference type="SAM" id="MobiDB-lite"/>
    </source>
</evidence>
<protein>
    <submittedName>
        <fullName evidence="2">Uncharacterized protein</fullName>
    </submittedName>
</protein>
<evidence type="ECO:0000313" key="3">
    <source>
        <dbReference type="Proteomes" id="UP001221757"/>
    </source>
</evidence>
<dbReference type="AlphaFoldDB" id="A0AAD7CN38"/>
<evidence type="ECO:0000313" key="2">
    <source>
        <dbReference type="EMBL" id="KAJ7654267.1"/>
    </source>
</evidence>
<sequence length="263" mass="28139">MSNAEISTSLGRVFPGFIRPKREAKAHYAGPESNGSTLGISANQYSACGWVRSWINEESRGRAREPGAQDGAERRSRENEQATSPGFDLLRANSGETSALDTKFEVWLSGGPLDSRLALKRGDTKKSVERSAPNLLGNPCNRENRGTTSAKLGTDVEEWDSGGSCRLMALIVTITVDSRGPGCRKDGCIIPEMIRIARRDLVLGREPSMMLAWLTSGSLVRFFLGSSISGSMGKVEDSMEGSVEAGIGSGGKLSIRSIPAGLK</sequence>
<dbReference type="EMBL" id="JARKIE010000324">
    <property type="protein sequence ID" value="KAJ7654267.1"/>
    <property type="molecule type" value="Genomic_DNA"/>
</dbReference>
<gene>
    <name evidence="2" type="ORF">B0H17DRAFT_1146826</name>
</gene>
<accession>A0AAD7CN38</accession>
<name>A0AAD7CN38_MYCRO</name>
<dbReference type="Proteomes" id="UP001221757">
    <property type="component" value="Unassembled WGS sequence"/>
</dbReference>
<feature type="region of interest" description="Disordered" evidence="1">
    <location>
        <begin position="59"/>
        <end position="92"/>
    </location>
</feature>
<organism evidence="2 3">
    <name type="scientific">Mycena rosella</name>
    <name type="common">Pink bonnet</name>
    <name type="synonym">Agaricus rosellus</name>
    <dbReference type="NCBI Taxonomy" id="1033263"/>
    <lineage>
        <taxon>Eukaryota</taxon>
        <taxon>Fungi</taxon>
        <taxon>Dikarya</taxon>
        <taxon>Basidiomycota</taxon>
        <taxon>Agaricomycotina</taxon>
        <taxon>Agaricomycetes</taxon>
        <taxon>Agaricomycetidae</taxon>
        <taxon>Agaricales</taxon>
        <taxon>Marasmiineae</taxon>
        <taxon>Mycenaceae</taxon>
        <taxon>Mycena</taxon>
    </lineage>
</organism>
<feature type="region of interest" description="Disordered" evidence="1">
    <location>
        <begin position="128"/>
        <end position="148"/>
    </location>
</feature>
<proteinExistence type="predicted"/>
<reference evidence="2" key="1">
    <citation type="submission" date="2023-03" db="EMBL/GenBank/DDBJ databases">
        <title>Massive genome expansion in bonnet fungi (Mycena s.s.) driven by repeated elements and novel gene families across ecological guilds.</title>
        <authorList>
            <consortium name="Lawrence Berkeley National Laboratory"/>
            <person name="Harder C.B."/>
            <person name="Miyauchi S."/>
            <person name="Viragh M."/>
            <person name="Kuo A."/>
            <person name="Thoen E."/>
            <person name="Andreopoulos B."/>
            <person name="Lu D."/>
            <person name="Skrede I."/>
            <person name="Drula E."/>
            <person name="Henrissat B."/>
            <person name="Morin E."/>
            <person name="Kohler A."/>
            <person name="Barry K."/>
            <person name="LaButti K."/>
            <person name="Morin E."/>
            <person name="Salamov A."/>
            <person name="Lipzen A."/>
            <person name="Mereny Z."/>
            <person name="Hegedus B."/>
            <person name="Baldrian P."/>
            <person name="Stursova M."/>
            <person name="Weitz H."/>
            <person name="Taylor A."/>
            <person name="Grigoriev I.V."/>
            <person name="Nagy L.G."/>
            <person name="Martin F."/>
            <person name="Kauserud H."/>
        </authorList>
    </citation>
    <scope>NUCLEOTIDE SEQUENCE</scope>
    <source>
        <strain evidence="2">CBHHK067</strain>
    </source>
</reference>
<keyword evidence="3" id="KW-1185">Reference proteome</keyword>